<dbReference type="Proteomes" id="UP001054945">
    <property type="component" value="Unassembled WGS sequence"/>
</dbReference>
<sequence length="75" mass="8542">MCHIKVELSNSIKFSRKSLFEIESVEAKCVANKRPTFYRDCEQCVGADVGIVNVLRPWTLKGRAQTFRSCFSVRG</sequence>
<dbReference type="AlphaFoldDB" id="A0AAV4XZW4"/>
<evidence type="ECO:0000313" key="2">
    <source>
        <dbReference type="Proteomes" id="UP001054945"/>
    </source>
</evidence>
<protein>
    <submittedName>
        <fullName evidence="1">Uncharacterized protein</fullName>
    </submittedName>
</protein>
<dbReference type="EMBL" id="BPLR01018456">
    <property type="protein sequence ID" value="GIY99740.1"/>
    <property type="molecule type" value="Genomic_DNA"/>
</dbReference>
<evidence type="ECO:0000313" key="1">
    <source>
        <dbReference type="EMBL" id="GIY99740.1"/>
    </source>
</evidence>
<name>A0AAV4XZW4_CAEEX</name>
<gene>
    <name evidence="1" type="ORF">CEXT_233781</name>
</gene>
<reference evidence="1 2" key="1">
    <citation type="submission" date="2021-06" db="EMBL/GenBank/DDBJ databases">
        <title>Caerostris extrusa draft genome.</title>
        <authorList>
            <person name="Kono N."/>
            <person name="Arakawa K."/>
        </authorList>
    </citation>
    <scope>NUCLEOTIDE SEQUENCE [LARGE SCALE GENOMIC DNA]</scope>
</reference>
<keyword evidence="2" id="KW-1185">Reference proteome</keyword>
<accession>A0AAV4XZW4</accession>
<organism evidence="1 2">
    <name type="scientific">Caerostris extrusa</name>
    <name type="common">Bark spider</name>
    <name type="synonym">Caerostris bankana</name>
    <dbReference type="NCBI Taxonomy" id="172846"/>
    <lineage>
        <taxon>Eukaryota</taxon>
        <taxon>Metazoa</taxon>
        <taxon>Ecdysozoa</taxon>
        <taxon>Arthropoda</taxon>
        <taxon>Chelicerata</taxon>
        <taxon>Arachnida</taxon>
        <taxon>Araneae</taxon>
        <taxon>Araneomorphae</taxon>
        <taxon>Entelegynae</taxon>
        <taxon>Araneoidea</taxon>
        <taxon>Araneidae</taxon>
        <taxon>Caerostris</taxon>
    </lineage>
</organism>
<proteinExistence type="predicted"/>
<comment type="caution">
    <text evidence="1">The sequence shown here is derived from an EMBL/GenBank/DDBJ whole genome shotgun (WGS) entry which is preliminary data.</text>
</comment>